<dbReference type="AlphaFoldDB" id="A0A371E2S9"/>
<organism evidence="1 2">
    <name type="scientific">Mucuna pruriens</name>
    <name type="common">Velvet bean</name>
    <name type="synonym">Dolichos pruriens</name>
    <dbReference type="NCBI Taxonomy" id="157652"/>
    <lineage>
        <taxon>Eukaryota</taxon>
        <taxon>Viridiplantae</taxon>
        <taxon>Streptophyta</taxon>
        <taxon>Embryophyta</taxon>
        <taxon>Tracheophyta</taxon>
        <taxon>Spermatophyta</taxon>
        <taxon>Magnoliopsida</taxon>
        <taxon>eudicotyledons</taxon>
        <taxon>Gunneridae</taxon>
        <taxon>Pentapetalae</taxon>
        <taxon>rosids</taxon>
        <taxon>fabids</taxon>
        <taxon>Fabales</taxon>
        <taxon>Fabaceae</taxon>
        <taxon>Papilionoideae</taxon>
        <taxon>50 kb inversion clade</taxon>
        <taxon>NPAAA clade</taxon>
        <taxon>indigoferoid/millettioid clade</taxon>
        <taxon>Phaseoleae</taxon>
        <taxon>Mucuna</taxon>
    </lineage>
</organism>
<gene>
    <name evidence="1" type="ORF">CR513_61554</name>
</gene>
<evidence type="ECO:0008006" key="3">
    <source>
        <dbReference type="Google" id="ProtNLM"/>
    </source>
</evidence>
<reference evidence="1" key="1">
    <citation type="submission" date="2018-05" db="EMBL/GenBank/DDBJ databases">
        <title>Draft genome of Mucuna pruriens seed.</title>
        <authorList>
            <person name="Nnadi N.E."/>
            <person name="Vos R."/>
            <person name="Hasami M.H."/>
            <person name="Devisetty U.K."/>
            <person name="Aguiy J.C."/>
        </authorList>
    </citation>
    <scope>NUCLEOTIDE SEQUENCE [LARGE SCALE GENOMIC DNA]</scope>
    <source>
        <strain evidence="1">JCA_2017</strain>
    </source>
</reference>
<dbReference type="OrthoDB" id="1679989at2759"/>
<protein>
    <recommendedName>
        <fullName evidence="3">DUF4219 domain-containing protein</fullName>
    </recommendedName>
</protein>
<comment type="caution">
    <text evidence="1">The sequence shown here is derived from an EMBL/GenBank/DDBJ whole genome shotgun (WGS) entry which is preliminary data.</text>
</comment>
<keyword evidence="2" id="KW-1185">Reference proteome</keyword>
<name>A0A371E2S9_MUCPR</name>
<evidence type="ECO:0000313" key="1">
    <source>
        <dbReference type="EMBL" id="RDX60315.1"/>
    </source>
</evidence>
<dbReference type="Proteomes" id="UP000257109">
    <property type="component" value="Unassembled WGS sequence"/>
</dbReference>
<dbReference type="EMBL" id="QJKJ01016950">
    <property type="protein sequence ID" value="RDX60315.1"/>
    <property type="molecule type" value="Genomic_DNA"/>
</dbReference>
<sequence length="130" mass="15225">MACSDGNFPIFILILDCQNFEKWYIKIRVIFGLQIYFIDSPNIDSTNFKKISGSSTLKEAWNILNKCYIGANKLKKIRLKALRREYITRILNLTNLMKTYGEIIIDVMIIDKVFKTLIPRFNHVMVAIEE</sequence>
<evidence type="ECO:0000313" key="2">
    <source>
        <dbReference type="Proteomes" id="UP000257109"/>
    </source>
</evidence>
<proteinExistence type="predicted"/>
<accession>A0A371E2S9</accession>
<feature type="non-terminal residue" evidence="1">
    <location>
        <position position="1"/>
    </location>
</feature>